<protein>
    <submittedName>
        <fullName evidence="1">Uncharacterized protein</fullName>
    </submittedName>
</protein>
<dbReference type="RefSeq" id="WP_211955647.1">
    <property type="nucleotide sequence ID" value="NZ_CAJPVI010000031.1"/>
</dbReference>
<name>A0ABN7Q691_9BURK</name>
<evidence type="ECO:0000313" key="2">
    <source>
        <dbReference type="Proteomes" id="UP000672657"/>
    </source>
</evidence>
<dbReference type="EMBL" id="CAJPVI010000031">
    <property type="protein sequence ID" value="CAG2154685.1"/>
    <property type="molecule type" value="Genomic_DNA"/>
</dbReference>
<dbReference type="Proteomes" id="UP000672657">
    <property type="component" value="Unassembled WGS sequence"/>
</dbReference>
<sequence length="311" mass="35811">MTKAVDYVGIISANLRMGTTDWLKRDLLLYDKIGLLSLGGAKLMLRSHNDRSARRADTYEWLEEQGVLFEAPYDYDIAHPEVRSLIELADDSNKKFEYEHPSDPVAWRQRNESERKPSEDSFHHHWNTHIYLARAVAAQMRLNGNPRTFALVNPRKFAQEPATRELKQVELRRLVIDSFPEIDKDISFEDLLLLRKEDEFKERSTALRIWVNKIAGGNSPLHEIEEEYVHLRNQYERYLQVIRVRYSLTGIGALFLAAGEIAVEAAKFNVGNVIGKTFSLFSTRSALAEAELKAPGREVSFLNYLEKEVTS</sequence>
<gene>
    <name evidence="1" type="ORF">LMG26411_04687</name>
</gene>
<organism evidence="1 2">
    <name type="scientific">Cupriavidus numazuensis</name>
    <dbReference type="NCBI Taxonomy" id="221992"/>
    <lineage>
        <taxon>Bacteria</taxon>
        <taxon>Pseudomonadati</taxon>
        <taxon>Pseudomonadota</taxon>
        <taxon>Betaproteobacteria</taxon>
        <taxon>Burkholderiales</taxon>
        <taxon>Burkholderiaceae</taxon>
        <taxon>Cupriavidus</taxon>
    </lineage>
</organism>
<accession>A0ABN7Q691</accession>
<comment type="caution">
    <text evidence="1">The sequence shown here is derived from an EMBL/GenBank/DDBJ whole genome shotgun (WGS) entry which is preliminary data.</text>
</comment>
<reference evidence="1 2" key="1">
    <citation type="submission" date="2021-03" db="EMBL/GenBank/DDBJ databases">
        <authorList>
            <person name="Peeters C."/>
        </authorList>
    </citation>
    <scope>NUCLEOTIDE SEQUENCE [LARGE SCALE GENOMIC DNA]</scope>
    <source>
        <strain evidence="1 2">LMG 26411</strain>
    </source>
</reference>
<keyword evidence="2" id="KW-1185">Reference proteome</keyword>
<evidence type="ECO:0000313" key="1">
    <source>
        <dbReference type="EMBL" id="CAG2154685.1"/>
    </source>
</evidence>
<proteinExistence type="predicted"/>